<dbReference type="OrthoDB" id="2697418at2"/>
<gene>
    <name evidence="2" type="ORF">AWH56_14065</name>
</gene>
<sequence length="286" mass="32843">MLKNGQIENFKNYSQFQSVAEFNEHFGSWMEKFGREFTRSEKIALVQLSRFAVKVVGVTNLKIGTALKVLHEKYNGNGISRSTWKRMSAKAKKIGLLVVHEMKRDSGGQSSNLYVFMRFEGGGGNLDDSGGDRHLSNRNLSNQPEPPCAEKLNHHKTNNLETIKKDIEKNCNAVSELAAEPLDHTYTSDHVPRPFVNLVKVFFNNCDTIEEYWKMAKLAAYKYVLEKDHTLVLDVAIQAFKQMIRKLKKVRLKKPIAYYYTIALNKFADQFYQELDEIGEKDVYGM</sequence>
<accession>A0A1S2LIY5</accession>
<feature type="region of interest" description="Disordered" evidence="1">
    <location>
        <begin position="127"/>
        <end position="153"/>
    </location>
</feature>
<dbReference type="RefSeq" id="WP_071317678.1">
    <property type="nucleotide sequence ID" value="NZ_CP063356.2"/>
</dbReference>
<evidence type="ECO:0000256" key="1">
    <source>
        <dbReference type="SAM" id="MobiDB-lite"/>
    </source>
</evidence>
<dbReference type="AlphaFoldDB" id="A0A1S2LIY5"/>
<evidence type="ECO:0000313" key="2">
    <source>
        <dbReference type="EMBL" id="OIJ12346.1"/>
    </source>
</evidence>
<comment type="caution">
    <text evidence="2">The sequence shown here is derived from an EMBL/GenBank/DDBJ whole genome shotgun (WGS) entry which is preliminary data.</text>
</comment>
<proteinExistence type="predicted"/>
<dbReference type="EMBL" id="LQXD01000128">
    <property type="protein sequence ID" value="OIJ12346.1"/>
    <property type="molecule type" value="Genomic_DNA"/>
</dbReference>
<name>A0A1S2LIY5_9BACI</name>
<organism evidence="2">
    <name type="scientific">Anaerobacillus isosaccharinicus</name>
    <dbReference type="NCBI Taxonomy" id="1532552"/>
    <lineage>
        <taxon>Bacteria</taxon>
        <taxon>Bacillati</taxon>
        <taxon>Bacillota</taxon>
        <taxon>Bacilli</taxon>
        <taxon>Bacillales</taxon>
        <taxon>Bacillaceae</taxon>
        <taxon>Anaerobacillus</taxon>
    </lineage>
</organism>
<protein>
    <submittedName>
        <fullName evidence="2">Uncharacterized protein</fullName>
    </submittedName>
</protein>
<reference evidence="2" key="1">
    <citation type="submission" date="2016-10" db="EMBL/GenBank/DDBJ databases">
        <title>Draft genome sequences of four alkaliphilic bacteria belonging to the Anaerobacillus genus.</title>
        <authorList>
            <person name="Bassil N.M."/>
            <person name="Lloyd J.R."/>
        </authorList>
    </citation>
    <scope>NUCLEOTIDE SEQUENCE [LARGE SCALE GENOMIC DNA]</scope>
    <source>
        <strain evidence="2">NB2006</strain>
    </source>
</reference>